<dbReference type="GO" id="GO:0032259">
    <property type="term" value="P:methylation"/>
    <property type="evidence" value="ECO:0007669"/>
    <property type="project" value="InterPro"/>
</dbReference>
<accession>A0A2H0XDV5</accession>
<dbReference type="GO" id="GO:0008168">
    <property type="term" value="F:methyltransferase activity"/>
    <property type="evidence" value="ECO:0007669"/>
    <property type="project" value="InterPro"/>
</dbReference>
<evidence type="ECO:0000313" key="1">
    <source>
        <dbReference type="EMBL" id="PIS23062.1"/>
    </source>
</evidence>
<dbReference type="Gene3D" id="3.40.50.150">
    <property type="entry name" value="Vaccinia Virus protein VP39"/>
    <property type="match status" value="1"/>
</dbReference>
<proteinExistence type="predicted"/>
<evidence type="ECO:0000313" key="2">
    <source>
        <dbReference type="Proteomes" id="UP000230340"/>
    </source>
</evidence>
<dbReference type="EMBL" id="PEYT01000019">
    <property type="protein sequence ID" value="PIS23062.1"/>
    <property type="molecule type" value="Genomic_DNA"/>
</dbReference>
<dbReference type="Pfam" id="PF03602">
    <property type="entry name" value="Cons_hypoth95"/>
    <property type="match status" value="1"/>
</dbReference>
<comment type="caution">
    <text evidence="1">The sequence shown here is derived from an EMBL/GenBank/DDBJ whole genome shotgun (WGS) entry which is preliminary data.</text>
</comment>
<reference evidence="2" key="1">
    <citation type="submission" date="2017-09" db="EMBL/GenBank/DDBJ databases">
        <title>Depth-based differentiation of microbial function through sediment-hosted aquifers and enrichment of novel symbionts in the deep terrestrial subsurface.</title>
        <authorList>
            <person name="Probst A.J."/>
            <person name="Ladd B."/>
            <person name="Jarett J.K."/>
            <person name="Geller-Mcgrath D.E."/>
            <person name="Sieber C.M.K."/>
            <person name="Emerson J.B."/>
            <person name="Anantharaman K."/>
            <person name="Thomas B.C."/>
            <person name="Malmstrom R."/>
            <person name="Stieglmeier M."/>
            <person name="Klingl A."/>
            <person name="Woyke T."/>
            <person name="Ryan C.M."/>
            <person name="Banfield J.F."/>
        </authorList>
    </citation>
    <scope>NUCLEOTIDE SEQUENCE [LARGE SCALE GENOMIC DNA]</scope>
</reference>
<feature type="non-terminal residue" evidence="1">
    <location>
        <position position="1"/>
    </location>
</feature>
<dbReference type="InterPro" id="IPR002052">
    <property type="entry name" value="DNA_methylase_N6_adenine_CS"/>
</dbReference>
<dbReference type="SUPFAM" id="SSF53335">
    <property type="entry name" value="S-adenosyl-L-methionine-dependent methyltransferases"/>
    <property type="match status" value="1"/>
</dbReference>
<name>A0A2H0XDV5_UNCKA</name>
<dbReference type="PROSITE" id="PS00092">
    <property type="entry name" value="N6_MTASE"/>
    <property type="match status" value="1"/>
</dbReference>
<dbReference type="AlphaFoldDB" id="A0A2H0XDV5"/>
<evidence type="ECO:0008006" key="3">
    <source>
        <dbReference type="Google" id="ProtNLM"/>
    </source>
</evidence>
<sequence>AGFERSAEAIKSDAVKFIGNTNKKYTLIFLDPPYDNPVTHILKTLYEIAKKNCVVVFPHGINQNLTDSINLFTKLKSRNFGKTVIDYYTLDK</sequence>
<dbReference type="GO" id="GO:0003676">
    <property type="term" value="F:nucleic acid binding"/>
    <property type="evidence" value="ECO:0007669"/>
    <property type="project" value="InterPro"/>
</dbReference>
<gene>
    <name evidence="1" type="ORF">COT49_02205</name>
</gene>
<protein>
    <recommendedName>
        <fullName evidence="3">16S rRNA (Guanine(966)-N(2))-methyltransferase RsmD</fullName>
    </recommendedName>
</protein>
<organism evidence="1 2">
    <name type="scientific">candidate division WWE3 bacterium CG08_land_8_20_14_0_20_40_13</name>
    <dbReference type="NCBI Taxonomy" id="1975084"/>
    <lineage>
        <taxon>Bacteria</taxon>
        <taxon>Katanobacteria</taxon>
    </lineage>
</organism>
<dbReference type="Proteomes" id="UP000230340">
    <property type="component" value="Unassembled WGS sequence"/>
</dbReference>
<dbReference type="InterPro" id="IPR029063">
    <property type="entry name" value="SAM-dependent_MTases_sf"/>
</dbReference>